<evidence type="ECO:0000313" key="2">
    <source>
        <dbReference type="Proteomes" id="UP000886501"/>
    </source>
</evidence>
<evidence type="ECO:0000313" key="1">
    <source>
        <dbReference type="EMBL" id="KAF9653989.1"/>
    </source>
</evidence>
<comment type="caution">
    <text evidence="1">The sequence shown here is derived from an EMBL/GenBank/DDBJ whole genome shotgun (WGS) entry which is preliminary data.</text>
</comment>
<dbReference type="Proteomes" id="UP000886501">
    <property type="component" value="Unassembled WGS sequence"/>
</dbReference>
<name>A0ACB6ZWL6_THEGA</name>
<sequence>MPNTASVASNNIKPRPERACDLCRRRKTKCDGPSAPDNVCSNCVQNNQSCTYLEASRPRGPPKAYVSGLEDRLEKMEALLKRLRPEVDFTQHLGPPIIRDSWKLGARPSSSAWRPIKKKSHPTGLRPLDHSLKTREKSSDTETGNILSSDDEGTPFPCAKRKLNLPTPGNSDGETDKDDGDTGVDHGSRLYGKSADIHLVGSMVFWKYQHTKEATPQGSQPGAHPPDPGMFPKVRRPIYWGPPFPWELEWEGVHLTNPAYFRSVRDSFPSPDLAEELVDLYFTHVNVVYPLFHRPTFYNHWNKGLQCRDVCFTSVCMLVFAVASRWSTDPRVLGEPGPAKPGDSPRYRKAGWRYFSATIDLFAHRRSILLPATLFELQLHCLIFMYLRYYLPQGTAWAFNSIGLRKAQDVGIHRKKLYQKDPNAKDELWKRVLWTMVGFDREGSVDVGRSCALREEDVDVDPPLIVDDEYWVTDNLESAFQQPSGKPSHMEAFGLWLNLSKISAFAVCTLYAVDKSKVAPAGITTSEWKARTVAQLNAAMSQWVDSLPDHLRWSPNMGDRVFATQSATLFLGYYLNQILIYRPFIPSVKSDSAKTPSSRVRFPFPALPICLNAARSAIRILETERKAGFSNIPIIIRACQEAGGILITHVWRLKTRDRALAAEGIPRRYSGPLIADLVVDVHKVIDILDGVADRWPLAYSLV</sequence>
<reference evidence="1" key="1">
    <citation type="submission" date="2019-10" db="EMBL/GenBank/DDBJ databases">
        <authorList>
            <consortium name="DOE Joint Genome Institute"/>
            <person name="Kuo A."/>
            <person name="Miyauchi S."/>
            <person name="Kiss E."/>
            <person name="Drula E."/>
            <person name="Kohler A."/>
            <person name="Sanchez-Garcia M."/>
            <person name="Andreopoulos B."/>
            <person name="Barry K.W."/>
            <person name="Bonito G."/>
            <person name="Buee M."/>
            <person name="Carver A."/>
            <person name="Chen C."/>
            <person name="Cichocki N."/>
            <person name="Clum A."/>
            <person name="Culley D."/>
            <person name="Crous P.W."/>
            <person name="Fauchery L."/>
            <person name="Girlanda M."/>
            <person name="Hayes R."/>
            <person name="Keri Z."/>
            <person name="Labutti K."/>
            <person name="Lipzen A."/>
            <person name="Lombard V."/>
            <person name="Magnuson J."/>
            <person name="Maillard F."/>
            <person name="Morin E."/>
            <person name="Murat C."/>
            <person name="Nolan M."/>
            <person name="Ohm R."/>
            <person name="Pangilinan J."/>
            <person name="Pereira M."/>
            <person name="Perotto S."/>
            <person name="Peter M."/>
            <person name="Riley R."/>
            <person name="Sitrit Y."/>
            <person name="Stielow B."/>
            <person name="Szollosi G."/>
            <person name="Zifcakova L."/>
            <person name="Stursova M."/>
            <person name="Spatafora J.W."/>
            <person name="Tedersoo L."/>
            <person name="Vaario L.-M."/>
            <person name="Yamada A."/>
            <person name="Yan M."/>
            <person name="Wang P."/>
            <person name="Xu J."/>
            <person name="Bruns T."/>
            <person name="Baldrian P."/>
            <person name="Vilgalys R."/>
            <person name="Henrissat B."/>
            <person name="Grigoriev I.V."/>
            <person name="Hibbett D."/>
            <person name="Nagy L.G."/>
            <person name="Martin F.M."/>
        </authorList>
    </citation>
    <scope>NUCLEOTIDE SEQUENCE</scope>
    <source>
        <strain evidence="1">P2</strain>
    </source>
</reference>
<keyword evidence="2" id="KW-1185">Reference proteome</keyword>
<gene>
    <name evidence="1" type="ORF">BDM02DRAFT_3086671</name>
</gene>
<organism evidence="1 2">
    <name type="scientific">Thelephora ganbajun</name>
    <name type="common">Ganba fungus</name>
    <dbReference type="NCBI Taxonomy" id="370292"/>
    <lineage>
        <taxon>Eukaryota</taxon>
        <taxon>Fungi</taxon>
        <taxon>Dikarya</taxon>
        <taxon>Basidiomycota</taxon>
        <taxon>Agaricomycotina</taxon>
        <taxon>Agaricomycetes</taxon>
        <taxon>Thelephorales</taxon>
        <taxon>Thelephoraceae</taxon>
        <taxon>Thelephora</taxon>
    </lineage>
</organism>
<dbReference type="EMBL" id="MU117962">
    <property type="protein sequence ID" value="KAF9653989.1"/>
    <property type="molecule type" value="Genomic_DNA"/>
</dbReference>
<protein>
    <submittedName>
        <fullName evidence="1">Uncharacterized protein</fullName>
    </submittedName>
</protein>
<accession>A0ACB6ZWL6</accession>
<reference evidence="1" key="2">
    <citation type="journal article" date="2020" name="Nat. Commun.">
        <title>Large-scale genome sequencing of mycorrhizal fungi provides insights into the early evolution of symbiotic traits.</title>
        <authorList>
            <person name="Miyauchi S."/>
            <person name="Kiss E."/>
            <person name="Kuo A."/>
            <person name="Drula E."/>
            <person name="Kohler A."/>
            <person name="Sanchez-Garcia M."/>
            <person name="Morin E."/>
            <person name="Andreopoulos B."/>
            <person name="Barry K.W."/>
            <person name="Bonito G."/>
            <person name="Buee M."/>
            <person name="Carver A."/>
            <person name="Chen C."/>
            <person name="Cichocki N."/>
            <person name="Clum A."/>
            <person name="Culley D."/>
            <person name="Crous P.W."/>
            <person name="Fauchery L."/>
            <person name="Girlanda M."/>
            <person name="Hayes R.D."/>
            <person name="Keri Z."/>
            <person name="LaButti K."/>
            <person name="Lipzen A."/>
            <person name="Lombard V."/>
            <person name="Magnuson J."/>
            <person name="Maillard F."/>
            <person name="Murat C."/>
            <person name="Nolan M."/>
            <person name="Ohm R.A."/>
            <person name="Pangilinan J."/>
            <person name="Pereira M.F."/>
            <person name="Perotto S."/>
            <person name="Peter M."/>
            <person name="Pfister S."/>
            <person name="Riley R."/>
            <person name="Sitrit Y."/>
            <person name="Stielow J.B."/>
            <person name="Szollosi G."/>
            <person name="Zifcakova L."/>
            <person name="Stursova M."/>
            <person name="Spatafora J.W."/>
            <person name="Tedersoo L."/>
            <person name="Vaario L.M."/>
            <person name="Yamada A."/>
            <person name="Yan M."/>
            <person name="Wang P."/>
            <person name="Xu J."/>
            <person name="Bruns T."/>
            <person name="Baldrian P."/>
            <person name="Vilgalys R."/>
            <person name="Dunand C."/>
            <person name="Henrissat B."/>
            <person name="Grigoriev I.V."/>
            <person name="Hibbett D."/>
            <person name="Nagy L.G."/>
            <person name="Martin F.M."/>
        </authorList>
    </citation>
    <scope>NUCLEOTIDE SEQUENCE</scope>
    <source>
        <strain evidence="1">P2</strain>
    </source>
</reference>
<proteinExistence type="predicted"/>